<keyword evidence="4 5" id="KW-0472">Membrane</keyword>
<dbReference type="InterPro" id="IPR020846">
    <property type="entry name" value="MFS_dom"/>
</dbReference>
<evidence type="ECO:0000256" key="1">
    <source>
        <dbReference type="ARBA" id="ARBA00004651"/>
    </source>
</evidence>
<evidence type="ECO:0000313" key="8">
    <source>
        <dbReference type="Proteomes" id="UP001500957"/>
    </source>
</evidence>
<evidence type="ECO:0000256" key="3">
    <source>
        <dbReference type="ARBA" id="ARBA00022989"/>
    </source>
</evidence>
<feature type="transmembrane region" description="Helical" evidence="5">
    <location>
        <begin position="265"/>
        <end position="289"/>
    </location>
</feature>
<keyword evidence="8" id="KW-1185">Reference proteome</keyword>
<evidence type="ECO:0000259" key="6">
    <source>
        <dbReference type="PROSITE" id="PS50850"/>
    </source>
</evidence>
<feature type="transmembrane region" description="Helical" evidence="5">
    <location>
        <begin position="75"/>
        <end position="105"/>
    </location>
</feature>
<evidence type="ECO:0000256" key="5">
    <source>
        <dbReference type="SAM" id="Phobius"/>
    </source>
</evidence>
<feature type="transmembrane region" description="Helical" evidence="5">
    <location>
        <begin position="221"/>
        <end position="245"/>
    </location>
</feature>
<dbReference type="Proteomes" id="UP001500957">
    <property type="component" value="Unassembled WGS sequence"/>
</dbReference>
<organism evidence="7 8">
    <name type="scientific">Sporichthya brevicatena</name>
    <dbReference type="NCBI Taxonomy" id="171442"/>
    <lineage>
        <taxon>Bacteria</taxon>
        <taxon>Bacillati</taxon>
        <taxon>Actinomycetota</taxon>
        <taxon>Actinomycetes</taxon>
        <taxon>Sporichthyales</taxon>
        <taxon>Sporichthyaceae</taxon>
        <taxon>Sporichthya</taxon>
    </lineage>
</organism>
<feature type="transmembrane region" description="Helical" evidence="5">
    <location>
        <begin position="12"/>
        <end position="35"/>
    </location>
</feature>
<evidence type="ECO:0000313" key="7">
    <source>
        <dbReference type="EMBL" id="GAA0611786.1"/>
    </source>
</evidence>
<keyword evidence="3 5" id="KW-1133">Transmembrane helix</keyword>
<keyword evidence="2 5" id="KW-0812">Transmembrane</keyword>
<dbReference type="EMBL" id="BAAAHE010000008">
    <property type="protein sequence ID" value="GAA0611786.1"/>
    <property type="molecule type" value="Genomic_DNA"/>
</dbReference>
<dbReference type="InterPro" id="IPR036259">
    <property type="entry name" value="MFS_trans_sf"/>
</dbReference>
<comment type="subcellular location">
    <subcellularLocation>
        <location evidence="1">Cell membrane</location>
        <topology evidence="1">Multi-pass membrane protein</topology>
    </subcellularLocation>
</comment>
<name>A0ABN1GHP5_9ACTN</name>
<dbReference type="Pfam" id="PF07690">
    <property type="entry name" value="MFS_1"/>
    <property type="match status" value="1"/>
</dbReference>
<feature type="transmembrane region" description="Helical" evidence="5">
    <location>
        <begin position="171"/>
        <end position="193"/>
    </location>
</feature>
<reference evidence="7 8" key="1">
    <citation type="journal article" date="2019" name="Int. J. Syst. Evol. Microbiol.">
        <title>The Global Catalogue of Microorganisms (GCM) 10K type strain sequencing project: providing services to taxonomists for standard genome sequencing and annotation.</title>
        <authorList>
            <consortium name="The Broad Institute Genomics Platform"/>
            <consortium name="The Broad Institute Genome Sequencing Center for Infectious Disease"/>
            <person name="Wu L."/>
            <person name="Ma J."/>
        </authorList>
    </citation>
    <scope>NUCLEOTIDE SEQUENCE [LARGE SCALE GENOMIC DNA]</scope>
    <source>
        <strain evidence="7 8">JCM 10671</strain>
    </source>
</reference>
<comment type="caution">
    <text evidence="7">The sequence shown here is derived from an EMBL/GenBank/DDBJ whole genome shotgun (WGS) entry which is preliminary data.</text>
</comment>
<accession>A0ABN1GHP5</accession>
<dbReference type="PANTHER" id="PTHR23530">
    <property type="entry name" value="TRANSPORT PROTEIN-RELATED"/>
    <property type="match status" value="1"/>
</dbReference>
<protein>
    <recommendedName>
        <fullName evidence="6">Major facilitator superfamily (MFS) profile domain-containing protein</fullName>
    </recommendedName>
</protein>
<dbReference type="InterPro" id="IPR011701">
    <property type="entry name" value="MFS"/>
</dbReference>
<feature type="domain" description="Major facilitator superfamily (MFS) profile" evidence="6">
    <location>
        <begin position="1"/>
        <end position="410"/>
    </location>
</feature>
<dbReference type="Gene3D" id="1.20.1250.20">
    <property type="entry name" value="MFS general substrate transporter like domains"/>
    <property type="match status" value="1"/>
</dbReference>
<dbReference type="SUPFAM" id="SSF103473">
    <property type="entry name" value="MFS general substrate transporter"/>
    <property type="match status" value="1"/>
</dbReference>
<dbReference type="RefSeq" id="WP_344602698.1">
    <property type="nucleotide sequence ID" value="NZ_BAAAHE010000008.1"/>
</dbReference>
<sequence length="435" mass="44826">MSLDDARRVRRRFIVLSATRWFPVGLLIPVLTVLLQERGMTVATIGLLSGLSSAMVVLFELPTGGLADTIGRRPVLLVAGLLSLLSMSLISFSEATWLFVLAWAIEGVYRALDSGPLESWFVDAAQAADVDADIESGLAAESVVISAALGGGALLGGVLALVPTPSAWPALALPIVVAIVLRIVDLAFLWHLLDESRARPAGSGWSPIRDSARTIRDAIGLLRVSGALCALAAIELFWGAGMTGVEILSGLRMVDLVGDTEQGVLAYAVTAAVAWGVSGAGAAVAPWVARRTGSWVRAAIVARIAQGVGVALAVVIAGPIGLVLGYLGFYLVHGTANVAHYGLVHRHTTAAHRATMVSVNSLTSRLGGMVAAPALGALAGGQGLVAGFAVSAVLLVLSAPLYLFASRGRTAEPLGPVAQIDTQLVGLDHTKLGAE</sequence>
<evidence type="ECO:0000256" key="2">
    <source>
        <dbReference type="ARBA" id="ARBA00022692"/>
    </source>
</evidence>
<evidence type="ECO:0000256" key="4">
    <source>
        <dbReference type="ARBA" id="ARBA00023136"/>
    </source>
</evidence>
<dbReference type="PANTHER" id="PTHR23530:SF1">
    <property type="entry name" value="PERMEASE, MAJOR FACILITATOR SUPERFAMILY-RELATED"/>
    <property type="match status" value="1"/>
</dbReference>
<dbReference type="InterPro" id="IPR053160">
    <property type="entry name" value="MFS_DHA3_Transporter"/>
</dbReference>
<gene>
    <name evidence="7" type="ORF">GCM10009547_12280</name>
</gene>
<dbReference type="CDD" id="cd06174">
    <property type="entry name" value="MFS"/>
    <property type="match status" value="1"/>
</dbReference>
<dbReference type="PROSITE" id="PS50850">
    <property type="entry name" value="MFS"/>
    <property type="match status" value="1"/>
</dbReference>
<feature type="transmembrane region" description="Helical" evidence="5">
    <location>
        <begin position="310"/>
        <end position="332"/>
    </location>
</feature>
<feature type="transmembrane region" description="Helical" evidence="5">
    <location>
        <begin position="41"/>
        <end position="63"/>
    </location>
</feature>
<feature type="transmembrane region" description="Helical" evidence="5">
    <location>
        <begin position="384"/>
        <end position="405"/>
    </location>
</feature>
<proteinExistence type="predicted"/>